<evidence type="ECO:0000256" key="6">
    <source>
        <dbReference type="ARBA" id="ARBA00023186"/>
    </source>
</evidence>
<dbReference type="Pfam" id="PF13145">
    <property type="entry name" value="Rotamase_2"/>
    <property type="match status" value="1"/>
</dbReference>
<evidence type="ECO:0000256" key="4">
    <source>
        <dbReference type="ARBA" id="ARBA00022989"/>
    </source>
</evidence>
<dbReference type="PANTHER" id="PTHR47529">
    <property type="entry name" value="PEPTIDYL-PROLYL CIS-TRANS ISOMERASE D"/>
    <property type="match status" value="1"/>
</dbReference>
<gene>
    <name evidence="10" type="ORF">Megvenef_00308</name>
</gene>
<dbReference type="InterPro" id="IPR052029">
    <property type="entry name" value="PpiD_chaperone"/>
</dbReference>
<feature type="transmembrane region" description="Helical" evidence="8">
    <location>
        <begin position="12"/>
        <end position="34"/>
    </location>
</feature>
<evidence type="ECO:0000256" key="7">
    <source>
        <dbReference type="ARBA" id="ARBA00038408"/>
    </source>
</evidence>
<evidence type="ECO:0000256" key="1">
    <source>
        <dbReference type="ARBA" id="ARBA00004401"/>
    </source>
</evidence>
<dbReference type="InterPro" id="IPR027304">
    <property type="entry name" value="Trigger_fact/SurA_dom_sf"/>
</dbReference>
<dbReference type="EMBL" id="JARJFB010000012">
    <property type="protein sequence ID" value="MEA0970349.1"/>
    <property type="molecule type" value="Genomic_DNA"/>
</dbReference>
<keyword evidence="4 8" id="KW-1133">Transmembrane helix</keyword>
<protein>
    <submittedName>
        <fullName evidence="10">Peptidylprolyl isomerase</fullName>
    </submittedName>
</protein>
<reference evidence="10 11" key="1">
    <citation type="submission" date="2023-03" db="EMBL/GenBank/DDBJ databases">
        <title>Host association and intracellularity evolved multiple times independently in the Rickettsiales.</title>
        <authorList>
            <person name="Castelli M."/>
            <person name="Nardi T."/>
            <person name="Gammuto L."/>
            <person name="Bellinzona G."/>
            <person name="Sabaneyeva E."/>
            <person name="Potekhin A."/>
            <person name="Serra V."/>
            <person name="Petroni G."/>
            <person name="Sassera D."/>
        </authorList>
    </citation>
    <scope>NUCLEOTIDE SEQUENCE [LARGE SCALE GENOMIC DNA]</scope>
    <source>
        <strain evidence="10 11">Sr 2-6</strain>
    </source>
</reference>
<keyword evidence="10" id="KW-0413">Isomerase</keyword>
<sequence length="530" mass="59823">MISKFRKGADSLLVRILLGLIALSFVGVGGAAFINGNSSGDVVSFSDADSISFEEFHVAKAKEVDFLQRQNGINLTEENIAELGIDNSVLKKLINDSMIEYLAKYYEFDISDEKVIAYVKKTPFFKNSNGEFDLSVFKAAFNNSLAKEEEYLASVKHHLITSTMLGTFMDAFNPPEMMTENIVNYMSETRVVDVLSVDLGFKPNGYKPNDISNEQLLQFYQENKSLFVIPELRSFEYVKADRKFLEKKLNISDKDIRNYFEEYKDEFESKKFSEVKDQVREAFSSEKIAELSNELAKNFEEDVSSGLTLTEIANKYDLQIISGNDINFSDMSASSQADYIELADSVFEMAEGEVSYPMEVQDTSEILLVSLKSVTQTREQGFEEVEKNIKDTIEKRDLAIANMKALKEEINGFNLSKIDKSILSSKGISIVQNLSFTRADLPIENKLPADLLKEIFTIKLNNATNIINADNKAYFAYLKGVNSSKIMADKIRKNAGDHFSNVIKEGVFQELVGYLTQKNNMKIKANFAEN</sequence>
<dbReference type="PANTHER" id="PTHR47529:SF1">
    <property type="entry name" value="PERIPLASMIC CHAPERONE PPID"/>
    <property type="match status" value="1"/>
</dbReference>
<feature type="domain" description="PpiC" evidence="9">
    <location>
        <begin position="251"/>
        <end position="386"/>
    </location>
</feature>
<evidence type="ECO:0000256" key="8">
    <source>
        <dbReference type="SAM" id="Phobius"/>
    </source>
</evidence>
<evidence type="ECO:0000313" key="10">
    <source>
        <dbReference type="EMBL" id="MEA0970349.1"/>
    </source>
</evidence>
<dbReference type="GO" id="GO:0016853">
    <property type="term" value="F:isomerase activity"/>
    <property type="evidence" value="ECO:0007669"/>
    <property type="project" value="UniProtKB-KW"/>
</dbReference>
<evidence type="ECO:0000256" key="2">
    <source>
        <dbReference type="ARBA" id="ARBA00022475"/>
    </source>
</evidence>
<dbReference type="SUPFAM" id="SSF109998">
    <property type="entry name" value="Triger factor/SurA peptide-binding domain-like"/>
    <property type="match status" value="1"/>
</dbReference>
<keyword evidence="5 8" id="KW-0472">Membrane</keyword>
<evidence type="ECO:0000256" key="3">
    <source>
        <dbReference type="ARBA" id="ARBA00022692"/>
    </source>
</evidence>
<dbReference type="InterPro" id="IPR000297">
    <property type="entry name" value="PPIase_PpiC"/>
</dbReference>
<keyword evidence="11" id="KW-1185">Reference proteome</keyword>
<comment type="similarity">
    <text evidence="7">Belongs to the PpiD chaperone family.</text>
</comment>
<name>A0ABU5NB12_9RICK</name>
<evidence type="ECO:0000256" key="5">
    <source>
        <dbReference type="ARBA" id="ARBA00023136"/>
    </source>
</evidence>
<dbReference type="Pfam" id="PF13624">
    <property type="entry name" value="SurA_N_3"/>
    <property type="match status" value="1"/>
</dbReference>
<keyword evidence="2" id="KW-1003">Cell membrane</keyword>
<dbReference type="RefSeq" id="WP_322776250.1">
    <property type="nucleotide sequence ID" value="NZ_JARJFB010000012.1"/>
</dbReference>
<comment type="subcellular location">
    <subcellularLocation>
        <location evidence="1">Cell membrane</location>
        <topology evidence="1">Single-pass type II membrane protein</topology>
    </subcellularLocation>
</comment>
<keyword evidence="3 8" id="KW-0812">Transmembrane</keyword>
<proteinExistence type="inferred from homology"/>
<evidence type="ECO:0000313" key="11">
    <source>
        <dbReference type="Proteomes" id="UP001291687"/>
    </source>
</evidence>
<keyword evidence="6" id="KW-0143">Chaperone</keyword>
<comment type="caution">
    <text evidence="10">The sequence shown here is derived from an EMBL/GenBank/DDBJ whole genome shotgun (WGS) entry which is preliminary data.</text>
</comment>
<dbReference type="Proteomes" id="UP001291687">
    <property type="component" value="Unassembled WGS sequence"/>
</dbReference>
<organism evidence="10 11">
    <name type="scientific">Candidatus Megaera venefica</name>
    <dbReference type="NCBI Taxonomy" id="2055910"/>
    <lineage>
        <taxon>Bacteria</taxon>
        <taxon>Pseudomonadati</taxon>
        <taxon>Pseudomonadota</taxon>
        <taxon>Alphaproteobacteria</taxon>
        <taxon>Rickettsiales</taxon>
        <taxon>Rickettsiaceae</taxon>
        <taxon>Candidatus Megaera</taxon>
    </lineage>
</organism>
<evidence type="ECO:0000259" key="9">
    <source>
        <dbReference type="Pfam" id="PF13145"/>
    </source>
</evidence>
<accession>A0ABU5NB12</accession>